<protein>
    <submittedName>
        <fullName evidence="2">Uncharacterized protein</fullName>
    </submittedName>
</protein>
<evidence type="ECO:0000256" key="1">
    <source>
        <dbReference type="SAM" id="Phobius"/>
    </source>
</evidence>
<dbReference type="EMBL" id="CP121472">
    <property type="protein sequence ID" value="WPL18414.1"/>
    <property type="molecule type" value="Genomic_DNA"/>
</dbReference>
<keyword evidence="3" id="KW-1185">Reference proteome</keyword>
<evidence type="ECO:0000313" key="3">
    <source>
        <dbReference type="Proteomes" id="UP001432180"/>
    </source>
</evidence>
<keyword evidence="1" id="KW-0472">Membrane</keyword>
<reference evidence="2 3" key="1">
    <citation type="journal article" date="2023" name="Microorganisms">
        <title>Thiorhodovibrio frisius and Trv. litoralis spp. nov., Two Novel Members from a Clade of Fastidious Purple Sulfur Bacteria That Exhibit Unique Red-Shifted Light-Harvesting Capabilities.</title>
        <authorList>
            <person name="Methner A."/>
            <person name="Kuzyk S.B."/>
            <person name="Petersen J."/>
            <person name="Bauer S."/>
            <person name="Brinkmann H."/>
            <person name="Sichau K."/>
            <person name="Wanner G."/>
            <person name="Wolf J."/>
            <person name="Neumann-Schaal M."/>
            <person name="Henke P."/>
            <person name="Tank M."/>
            <person name="Sproer C."/>
            <person name="Bunk B."/>
            <person name="Overmann J."/>
        </authorList>
    </citation>
    <scope>NUCLEOTIDE SEQUENCE [LARGE SCALE GENOMIC DNA]</scope>
    <source>
        <strain evidence="2 3">DSM 6702</strain>
    </source>
</reference>
<gene>
    <name evidence="2" type="ORF">Thiowin_03487</name>
</gene>
<feature type="transmembrane region" description="Helical" evidence="1">
    <location>
        <begin position="67"/>
        <end position="87"/>
    </location>
</feature>
<dbReference type="Proteomes" id="UP001432180">
    <property type="component" value="Chromosome"/>
</dbReference>
<accession>A0ABZ0SCZ2</accession>
<evidence type="ECO:0000313" key="2">
    <source>
        <dbReference type="EMBL" id="WPL18414.1"/>
    </source>
</evidence>
<keyword evidence="1" id="KW-0812">Transmembrane</keyword>
<name>A0ABZ0SCZ2_9GAMM</name>
<sequence>MAEPRVRQGLLEAVSVAADQLPEPAASRVRQQAASAAAALTEDLRQRLAELPLEPSPRRWWSGVRRLRLASEMVAAFGFVWLAGRGLPEWLGLPPVPTPALLGEITWPFALIAGGVLASVALAAAARPLISVGARRHVHALRQAVRQDAVATDVAPLAELRQALADCRQLSEHAHQGAAAAGDPPQ</sequence>
<keyword evidence="1" id="KW-1133">Transmembrane helix</keyword>
<dbReference type="RefSeq" id="WP_328984183.1">
    <property type="nucleotide sequence ID" value="NZ_CP121472.1"/>
</dbReference>
<feature type="transmembrane region" description="Helical" evidence="1">
    <location>
        <begin position="107"/>
        <end position="126"/>
    </location>
</feature>
<proteinExistence type="predicted"/>
<organism evidence="2 3">
    <name type="scientific">Thiorhodovibrio winogradskyi</name>
    <dbReference type="NCBI Taxonomy" id="77007"/>
    <lineage>
        <taxon>Bacteria</taxon>
        <taxon>Pseudomonadati</taxon>
        <taxon>Pseudomonadota</taxon>
        <taxon>Gammaproteobacteria</taxon>
        <taxon>Chromatiales</taxon>
        <taxon>Chromatiaceae</taxon>
        <taxon>Thiorhodovibrio</taxon>
    </lineage>
</organism>